<feature type="signal peptide" evidence="1">
    <location>
        <begin position="1"/>
        <end position="16"/>
    </location>
</feature>
<proteinExistence type="predicted"/>
<dbReference type="EMBL" id="JAGPYM010000051">
    <property type="protein sequence ID" value="KAH6871707.1"/>
    <property type="molecule type" value="Genomic_DNA"/>
</dbReference>
<feature type="chain" id="PRO_5040384728" description="DUF3669 domain-containing protein" evidence="1">
    <location>
        <begin position="17"/>
        <end position="333"/>
    </location>
</feature>
<dbReference type="InterPro" id="IPR022137">
    <property type="entry name" value="Znf_prot_DUF3669"/>
</dbReference>
<reference evidence="3 4" key="1">
    <citation type="journal article" date="2021" name="Nat. Commun.">
        <title>Genetic determinants of endophytism in the Arabidopsis root mycobiome.</title>
        <authorList>
            <person name="Mesny F."/>
            <person name="Miyauchi S."/>
            <person name="Thiergart T."/>
            <person name="Pickel B."/>
            <person name="Atanasova L."/>
            <person name="Karlsson M."/>
            <person name="Huettel B."/>
            <person name="Barry K.W."/>
            <person name="Haridas S."/>
            <person name="Chen C."/>
            <person name="Bauer D."/>
            <person name="Andreopoulos W."/>
            <person name="Pangilinan J."/>
            <person name="LaButti K."/>
            <person name="Riley R."/>
            <person name="Lipzen A."/>
            <person name="Clum A."/>
            <person name="Drula E."/>
            <person name="Henrissat B."/>
            <person name="Kohler A."/>
            <person name="Grigoriev I.V."/>
            <person name="Martin F.M."/>
            <person name="Hacquard S."/>
        </authorList>
    </citation>
    <scope>NUCLEOTIDE SEQUENCE [LARGE SCALE GENOMIC DNA]</scope>
    <source>
        <strain evidence="3 4">MPI-CAGE-CH-0241</strain>
    </source>
</reference>
<feature type="domain" description="DUF3669" evidence="2">
    <location>
        <begin position="241"/>
        <end position="303"/>
    </location>
</feature>
<dbReference type="PANTHER" id="PTHR40780:SF2">
    <property type="entry name" value="DUF3669 DOMAIN-CONTAINING PROTEIN"/>
    <property type="match status" value="1"/>
</dbReference>
<organism evidence="3 4">
    <name type="scientific">Thelonectria olida</name>
    <dbReference type="NCBI Taxonomy" id="1576542"/>
    <lineage>
        <taxon>Eukaryota</taxon>
        <taxon>Fungi</taxon>
        <taxon>Dikarya</taxon>
        <taxon>Ascomycota</taxon>
        <taxon>Pezizomycotina</taxon>
        <taxon>Sordariomycetes</taxon>
        <taxon>Hypocreomycetidae</taxon>
        <taxon>Hypocreales</taxon>
        <taxon>Nectriaceae</taxon>
        <taxon>Thelonectria</taxon>
    </lineage>
</organism>
<name>A0A9P8VRW2_9HYPO</name>
<dbReference type="AlphaFoldDB" id="A0A9P8VRW2"/>
<sequence>MGILHILWICLGRLWGAIRRIPPTPSEPQARLLAQKSAASVYLTAPTTPLRAVKVSKNSTMLRREYELHVEIALAFRGLHEGLANGGVKLDLPCVPECYHFYPKISDSHYDRMFKSINGISKKAAGFTMEYIRPFSEAHARQLIRRHLPNLRHRDVHNLDEEHFLAKVYMGDTKPPLTHKRTADLRDRIAYVDLLNSEQVNIRALSSTMGAALAIFHWRCGVDAAGVEFILGRGNKGNIKLWLMDFGECRTFTSAPQDVMTQLVDAVVHNEPYWPKYINLYGLRDIWTTFRTTYLQISGYILRGRSDDSGLRSLPPLFMNELERLRGPRRLMD</sequence>
<dbReference type="Proteomes" id="UP000777438">
    <property type="component" value="Unassembled WGS sequence"/>
</dbReference>
<dbReference type="OrthoDB" id="2993351at2759"/>
<evidence type="ECO:0000259" key="2">
    <source>
        <dbReference type="Pfam" id="PF12417"/>
    </source>
</evidence>
<evidence type="ECO:0000313" key="4">
    <source>
        <dbReference type="Proteomes" id="UP000777438"/>
    </source>
</evidence>
<keyword evidence="1" id="KW-0732">Signal</keyword>
<evidence type="ECO:0000256" key="1">
    <source>
        <dbReference type="SAM" id="SignalP"/>
    </source>
</evidence>
<keyword evidence="4" id="KW-1185">Reference proteome</keyword>
<gene>
    <name evidence="3" type="ORF">B0T10DRAFT_417014</name>
</gene>
<protein>
    <recommendedName>
        <fullName evidence="2">DUF3669 domain-containing protein</fullName>
    </recommendedName>
</protein>
<evidence type="ECO:0000313" key="3">
    <source>
        <dbReference type="EMBL" id="KAH6871707.1"/>
    </source>
</evidence>
<accession>A0A9P8VRW2</accession>
<dbReference type="Pfam" id="PF12417">
    <property type="entry name" value="DUF3669"/>
    <property type="match status" value="1"/>
</dbReference>
<comment type="caution">
    <text evidence="3">The sequence shown here is derived from an EMBL/GenBank/DDBJ whole genome shotgun (WGS) entry which is preliminary data.</text>
</comment>
<dbReference type="PANTHER" id="PTHR40780">
    <property type="entry name" value="DUF3669 DOMAIN-CONTAINING PROTEIN"/>
    <property type="match status" value="1"/>
</dbReference>